<reference evidence="3" key="1">
    <citation type="submission" date="2016-10" db="EMBL/GenBank/DDBJ databases">
        <authorList>
            <person name="Varghese N."/>
            <person name="Submissions S."/>
        </authorList>
    </citation>
    <scope>NUCLEOTIDE SEQUENCE [LARGE SCALE GENOMIC DNA]</scope>
    <source>
        <strain evidence="3">CGMCC 1.7738</strain>
    </source>
</reference>
<dbReference type="EMBL" id="FOTC01000002">
    <property type="protein sequence ID" value="SFL04155.1"/>
    <property type="molecule type" value="Genomic_DNA"/>
</dbReference>
<name>A0A1I4EEJ9_9EURY</name>
<evidence type="ECO:0000259" key="1">
    <source>
        <dbReference type="Pfam" id="PF26070"/>
    </source>
</evidence>
<dbReference type="STRING" id="553466.SAMN04487950_2123"/>
<evidence type="ECO:0000313" key="3">
    <source>
        <dbReference type="Proteomes" id="UP000199607"/>
    </source>
</evidence>
<feature type="domain" description="DUF8027" evidence="1">
    <location>
        <begin position="1"/>
        <end position="56"/>
    </location>
</feature>
<evidence type="ECO:0000313" key="2">
    <source>
        <dbReference type="EMBL" id="SFL04155.1"/>
    </source>
</evidence>
<organism evidence="2 3">
    <name type="scientific">Halogranum rubrum</name>
    <dbReference type="NCBI Taxonomy" id="553466"/>
    <lineage>
        <taxon>Archaea</taxon>
        <taxon>Methanobacteriati</taxon>
        <taxon>Methanobacteriota</taxon>
        <taxon>Stenosarchaea group</taxon>
        <taxon>Halobacteria</taxon>
        <taxon>Halobacteriales</taxon>
        <taxon>Haloferacaceae</taxon>
    </lineage>
</organism>
<dbReference type="RefSeq" id="WP_089869159.1">
    <property type="nucleotide sequence ID" value="NZ_FOTC01000002.1"/>
</dbReference>
<dbReference type="Proteomes" id="UP000199607">
    <property type="component" value="Unassembled WGS sequence"/>
</dbReference>
<dbReference type="Pfam" id="PF26070">
    <property type="entry name" value="DUF8027"/>
    <property type="match status" value="1"/>
</dbReference>
<gene>
    <name evidence="2" type="ORF">SAMN04487950_2123</name>
</gene>
<dbReference type="AlphaFoldDB" id="A0A1I4EEJ9"/>
<sequence length="67" mass="7584">MPIPGYDPDDLEETLARLLAEHGHSEFLTDAEHERVKAGESLVDVLDSEDIERLLDLQRDQSTRPAK</sequence>
<keyword evidence="3" id="KW-1185">Reference proteome</keyword>
<dbReference type="InterPro" id="IPR058340">
    <property type="entry name" value="DUF8027"/>
</dbReference>
<accession>A0A1I4EEJ9</accession>
<proteinExistence type="predicted"/>
<protein>
    <recommendedName>
        <fullName evidence="1">DUF8027 domain-containing protein</fullName>
    </recommendedName>
</protein>